<dbReference type="InterPro" id="IPR036390">
    <property type="entry name" value="WH_DNA-bd_sf"/>
</dbReference>
<dbReference type="InterPro" id="IPR019650">
    <property type="entry name" value="DUF2513"/>
</dbReference>
<dbReference type="InterPro" id="IPR036388">
    <property type="entry name" value="WH-like_DNA-bd_sf"/>
</dbReference>
<protein>
    <submittedName>
        <fullName evidence="1">DUF2513 domain-containing protein</fullName>
    </submittedName>
</protein>
<name>A0ABT1MQU0_9RHOB</name>
<keyword evidence="2" id="KW-1185">Reference proteome</keyword>
<comment type="caution">
    <text evidence="1">The sequence shown here is derived from an EMBL/GenBank/DDBJ whole genome shotgun (WGS) entry which is preliminary data.</text>
</comment>
<proteinExistence type="predicted"/>
<sequence length="120" mass="13517">MPKRDHDFIRQLLMSMESADDWLTVSALHMGSNADSQKEYFHMQLLADQGLVQERGRNGDVYRLTAQGHDYLDSIRDEGVWSKTKAAVAETGGSASIEIMKQLAMAYLRKQIADRTGLDI</sequence>
<evidence type="ECO:0000313" key="2">
    <source>
        <dbReference type="Proteomes" id="UP001203945"/>
    </source>
</evidence>
<organism evidence="1 2">
    <name type="scientific">Paracoccus albicereus</name>
    <dbReference type="NCBI Taxonomy" id="2922394"/>
    <lineage>
        <taxon>Bacteria</taxon>
        <taxon>Pseudomonadati</taxon>
        <taxon>Pseudomonadota</taxon>
        <taxon>Alphaproteobacteria</taxon>
        <taxon>Rhodobacterales</taxon>
        <taxon>Paracoccaceae</taxon>
        <taxon>Paracoccus</taxon>
    </lineage>
</organism>
<dbReference type="Proteomes" id="UP001203945">
    <property type="component" value="Unassembled WGS sequence"/>
</dbReference>
<dbReference type="Gene3D" id="1.10.10.10">
    <property type="entry name" value="Winged helix-like DNA-binding domain superfamily/Winged helix DNA-binding domain"/>
    <property type="match status" value="1"/>
</dbReference>
<dbReference type="Pfam" id="PF10711">
    <property type="entry name" value="DUF2513"/>
    <property type="match status" value="1"/>
</dbReference>
<gene>
    <name evidence="1" type="ORF">MLD63_09600</name>
</gene>
<evidence type="ECO:0000313" key="1">
    <source>
        <dbReference type="EMBL" id="MCQ0970678.1"/>
    </source>
</evidence>
<reference evidence="1 2" key="1">
    <citation type="submission" date="2022-03" db="EMBL/GenBank/DDBJ databases">
        <authorList>
            <person name="He Y."/>
        </authorList>
    </citation>
    <scope>NUCLEOTIDE SEQUENCE [LARGE SCALE GENOMIC DNA]</scope>
    <source>
        <strain evidence="1 2">TK19116</strain>
    </source>
</reference>
<accession>A0ABT1MQU0</accession>
<dbReference type="SUPFAM" id="SSF46785">
    <property type="entry name" value="Winged helix' DNA-binding domain"/>
    <property type="match status" value="1"/>
</dbReference>
<dbReference type="EMBL" id="JAKZEU010000003">
    <property type="protein sequence ID" value="MCQ0970678.1"/>
    <property type="molecule type" value="Genomic_DNA"/>
</dbReference>